<name>A0ABV2A2H8_9ACTN</name>
<comment type="caution">
    <text evidence="2">The sequence shown here is derived from an EMBL/GenBank/DDBJ whole genome shotgun (WGS) entry which is preliminary data.</text>
</comment>
<feature type="compositionally biased region" description="Pro residues" evidence="1">
    <location>
        <begin position="68"/>
        <end position="78"/>
    </location>
</feature>
<keyword evidence="3" id="KW-1185">Reference proteome</keyword>
<evidence type="ECO:0000256" key="1">
    <source>
        <dbReference type="SAM" id="MobiDB-lite"/>
    </source>
</evidence>
<evidence type="ECO:0000313" key="3">
    <source>
        <dbReference type="Proteomes" id="UP001432401"/>
    </source>
</evidence>
<protein>
    <submittedName>
        <fullName evidence="2">Uncharacterized protein</fullName>
    </submittedName>
</protein>
<sequence length="269" mass="29549">MSRPREFGPVQLARWLGLDHDQLRRALHRGLVPPPDIDDRKWSEALAKTLPERTEAILADLAAGPTPESSPAPEPTPLPKKTTPGRRGSYGSLQLARLMGLKEWQVKRAAQRGLIPPPDIDGRRWTQHVAEALPEIAADVAREIGDHPGLGSQKAADRVAARTGLAVTRDDVAELAARGTLSPVGDYMGSALYSLRDLDALTEERLAPVIEQRRAWIEASLTGKEAADLLGWSVGRFEVTAERHGLFPGRLDRYPRADVERLDETRAPD</sequence>
<accession>A0ABV2A2H8</accession>
<dbReference type="EMBL" id="JBEQNB010000018">
    <property type="protein sequence ID" value="MES0837566.1"/>
    <property type="molecule type" value="Genomic_DNA"/>
</dbReference>
<proteinExistence type="predicted"/>
<dbReference type="RefSeq" id="WP_344178026.1">
    <property type="nucleotide sequence ID" value="NZ_JBEQNA010000018.1"/>
</dbReference>
<gene>
    <name evidence="2" type="ORF">ABUK86_27585</name>
</gene>
<organism evidence="2 3">
    <name type="scientific">Nocardiopsis tropica</name>
    <dbReference type="NCBI Taxonomy" id="109330"/>
    <lineage>
        <taxon>Bacteria</taxon>
        <taxon>Bacillati</taxon>
        <taxon>Actinomycetota</taxon>
        <taxon>Actinomycetes</taxon>
        <taxon>Streptosporangiales</taxon>
        <taxon>Nocardiopsidaceae</taxon>
        <taxon>Nocardiopsis</taxon>
    </lineage>
</organism>
<reference evidence="2 3" key="1">
    <citation type="submission" date="2024-06" db="EMBL/GenBank/DDBJ databases">
        <authorList>
            <person name="Bataeva Y.V."/>
            <person name="Grigorian L.N."/>
            <person name="Solomentsev V.I."/>
        </authorList>
    </citation>
    <scope>NUCLEOTIDE SEQUENCE [LARGE SCALE GENOMIC DNA]</scope>
    <source>
        <strain evidence="3">SCPM-O-B-12605 (RCAM04882)</strain>
    </source>
</reference>
<evidence type="ECO:0000313" key="2">
    <source>
        <dbReference type="EMBL" id="MES0837566.1"/>
    </source>
</evidence>
<dbReference type="Proteomes" id="UP001432401">
    <property type="component" value="Unassembled WGS sequence"/>
</dbReference>
<feature type="region of interest" description="Disordered" evidence="1">
    <location>
        <begin position="60"/>
        <end position="90"/>
    </location>
</feature>